<evidence type="ECO:0000313" key="6">
    <source>
        <dbReference type="EMBL" id="OGG47016.1"/>
    </source>
</evidence>
<reference evidence="6 7" key="1">
    <citation type="journal article" date="2016" name="Nat. Commun.">
        <title>Thousands of microbial genomes shed light on interconnected biogeochemical processes in an aquifer system.</title>
        <authorList>
            <person name="Anantharaman K."/>
            <person name="Brown C.T."/>
            <person name="Hug L.A."/>
            <person name="Sharon I."/>
            <person name="Castelle C.J."/>
            <person name="Probst A.J."/>
            <person name="Thomas B.C."/>
            <person name="Singh A."/>
            <person name="Wilkins M.J."/>
            <person name="Karaoz U."/>
            <person name="Brodie E.L."/>
            <person name="Williams K.H."/>
            <person name="Hubbard S.S."/>
            <person name="Banfield J.F."/>
        </authorList>
    </citation>
    <scope>NUCLEOTIDE SEQUENCE [LARGE SCALE GENOMIC DNA]</scope>
</reference>
<dbReference type="InterPro" id="IPR002295">
    <property type="entry name" value="N4/N6-MTase_EcoPI_Mod-like"/>
</dbReference>
<dbReference type="Pfam" id="PF01555">
    <property type="entry name" value="N6_N4_Mtase"/>
    <property type="match status" value="1"/>
</dbReference>
<keyword evidence="4" id="KW-0949">S-adenosyl-L-methionine</keyword>
<dbReference type="AlphaFoldDB" id="A0A1F6CCU2"/>
<comment type="similarity">
    <text evidence="1">Belongs to the N(4)/N(6)-methyltransferase family.</text>
</comment>
<organism evidence="6 7">
    <name type="scientific">Candidatus Kaiserbacteria bacterium RIFCSPHIGHO2_01_FULL_49_13</name>
    <dbReference type="NCBI Taxonomy" id="1798477"/>
    <lineage>
        <taxon>Bacteria</taxon>
        <taxon>Candidatus Kaiseribacteriota</taxon>
    </lineage>
</organism>
<evidence type="ECO:0000256" key="4">
    <source>
        <dbReference type="ARBA" id="ARBA00022691"/>
    </source>
</evidence>
<name>A0A1F6CCU2_9BACT</name>
<keyword evidence="3" id="KW-0808">Transferase</keyword>
<gene>
    <name evidence="6" type="ORF">A2671_00540</name>
</gene>
<sequence length="591" mass="67848">MSDDIQKLKGEIERLKKAVKKQRYGLVWMQVPEAFEDDVENKLPILKEVPKLAIKTKDDKPTHILIEGDNYHALTCLNYTHKGKIDVIYIDPPYNTGSDGFRYKDKRMLDQFPDGTEVPKDHPFRHSYWLSFMSKRLELAKNLLKEDGVIFINIDDNEASQLKLLCNEVFGEQNLLDVFYVQVRYAEKSLNEKDDFQKLIEQVFIYAKNKHRFEPNKPSNAYSLDKFRFKIIEKSKGKKIKLGNKEVVIFKKGEYEVIEEEKGNIDLLKATWASGSVLKGNTSGKFFHQHLENRRDEDGVGTLYKVSGIGEDGLGYRYFTGAKKITATKGLFYSGIPNDRRSDIEKDGESQKERPIINFYDYSGNFGNIRHEGGVEFRSGKKPTKMLKDLVNLHKNKKAVVLDFFAGSGSTGHAVQALNEEDGGARQYILSTNNENNICTNFCYPRIKNVIKGYNSEQGLGGSLKYYKTDFIGRHDVLNATDEDAVGLAHHAGELLAIAENTLEQVRKDDFTQFFTDGKKYTAVYFREDLTQFDRFSEDVEKLKEPTVVYVFSWGDEEFADDFSSMSHVKVKTIPKPILEIYKQIYNLHAE</sequence>
<evidence type="ECO:0000313" key="7">
    <source>
        <dbReference type="Proteomes" id="UP000178344"/>
    </source>
</evidence>
<keyword evidence="2" id="KW-0489">Methyltransferase</keyword>
<evidence type="ECO:0000256" key="1">
    <source>
        <dbReference type="ARBA" id="ARBA00006594"/>
    </source>
</evidence>
<dbReference type="InterPro" id="IPR029063">
    <property type="entry name" value="SAM-dependent_MTases_sf"/>
</dbReference>
<comment type="caution">
    <text evidence="6">The sequence shown here is derived from an EMBL/GenBank/DDBJ whole genome shotgun (WGS) entry which is preliminary data.</text>
</comment>
<dbReference type="Gene3D" id="3.40.50.150">
    <property type="entry name" value="Vaccinia Virus protein VP39"/>
    <property type="match status" value="1"/>
</dbReference>
<dbReference type="SUPFAM" id="SSF53335">
    <property type="entry name" value="S-adenosyl-L-methionine-dependent methyltransferases"/>
    <property type="match status" value="1"/>
</dbReference>
<dbReference type="Proteomes" id="UP000178344">
    <property type="component" value="Unassembled WGS sequence"/>
</dbReference>
<dbReference type="PROSITE" id="PS00092">
    <property type="entry name" value="N6_MTASE"/>
    <property type="match status" value="1"/>
</dbReference>
<evidence type="ECO:0000256" key="2">
    <source>
        <dbReference type="ARBA" id="ARBA00022603"/>
    </source>
</evidence>
<evidence type="ECO:0000256" key="3">
    <source>
        <dbReference type="ARBA" id="ARBA00022679"/>
    </source>
</evidence>
<dbReference type="GO" id="GO:0032259">
    <property type="term" value="P:methylation"/>
    <property type="evidence" value="ECO:0007669"/>
    <property type="project" value="UniProtKB-KW"/>
</dbReference>
<dbReference type="GO" id="GO:0003677">
    <property type="term" value="F:DNA binding"/>
    <property type="evidence" value="ECO:0007669"/>
    <property type="project" value="InterPro"/>
</dbReference>
<feature type="domain" description="DNA methylase N-4/N-6" evidence="5">
    <location>
        <begin position="85"/>
        <end position="421"/>
    </location>
</feature>
<dbReference type="InterPro" id="IPR002052">
    <property type="entry name" value="DNA_methylase_N6_adenine_CS"/>
</dbReference>
<evidence type="ECO:0000259" key="5">
    <source>
        <dbReference type="Pfam" id="PF01555"/>
    </source>
</evidence>
<accession>A0A1F6CCU2</accession>
<proteinExistence type="inferred from homology"/>
<dbReference type="PRINTS" id="PR00506">
    <property type="entry name" value="D21N6MTFRASE"/>
</dbReference>
<protein>
    <recommendedName>
        <fullName evidence="5">DNA methylase N-4/N-6 domain-containing protein</fullName>
    </recommendedName>
</protein>
<dbReference type="InterPro" id="IPR002941">
    <property type="entry name" value="DNA_methylase_N4/N6"/>
</dbReference>
<dbReference type="EMBL" id="MFKQ01000033">
    <property type="protein sequence ID" value="OGG47016.1"/>
    <property type="molecule type" value="Genomic_DNA"/>
</dbReference>
<dbReference type="GO" id="GO:0008170">
    <property type="term" value="F:N-methyltransferase activity"/>
    <property type="evidence" value="ECO:0007669"/>
    <property type="project" value="InterPro"/>
</dbReference>